<dbReference type="EMBL" id="QURL01000002">
    <property type="protein sequence ID" value="RFC64939.1"/>
    <property type="molecule type" value="Genomic_DNA"/>
</dbReference>
<dbReference type="Pfam" id="PF02607">
    <property type="entry name" value="B12-binding_2"/>
    <property type="match status" value="1"/>
</dbReference>
<dbReference type="AlphaFoldDB" id="A0A371X6S5"/>
<proteinExistence type="predicted"/>
<dbReference type="InterPro" id="IPR036594">
    <property type="entry name" value="Meth_synthase_dom"/>
</dbReference>
<feature type="domain" description="B12-binding" evidence="2">
    <location>
        <begin position="196"/>
        <end position="328"/>
    </location>
</feature>
<dbReference type="GO" id="GO:0046872">
    <property type="term" value="F:metal ion binding"/>
    <property type="evidence" value="ECO:0007669"/>
    <property type="project" value="InterPro"/>
</dbReference>
<dbReference type="InterPro" id="IPR006158">
    <property type="entry name" value="Cobalamin-bd"/>
</dbReference>
<dbReference type="InterPro" id="IPR003759">
    <property type="entry name" value="Cbl-bd_cap"/>
</dbReference>
<dbReference type="Pfam" id="PF02310">
    <property type="entry name" value="B12-binding"/>
    <property type="match status" value="1"/>
</dbReference>
<dbReference type="Proteomes" id="UP000264310">
    <property type="component" value="Unassembled WGS sequence"/>
</dbReference>
<gene>
    <name evidence="3" type="ORF">DYI37_03460</name>
</gene>
<dbReference type="PROSITE" id="PS51332">
    <property type="entry name" value="B12_BINDING"/>
    <property type="match status" value="1"/>
</dbReference>
<dbReference type="GO" id="GO:0031419">
    <property type="term" value="F:cobalamin binding"/>
    <property type="evidence" value="ECO:0007669"/>
    <property type="project" value="InterPro"/>
</dbReference>
<evidence type="ECO:0000313" key="3">
    <source>
        <dbReference type="EMBL" id="RFC64939.1"/>
    </source>
</evidence>
<evidence type="ECO:0000259" key="2">
    <source>
        <dbReference type="PROSITE" id="PS51332"/>
    </source>
</evidence>
<evidence type="ECO:0000256" key="1">
    <source>
        <dbReference type="SAM" id="MobiDB-lite"/>
    </source>
</evidence>
<dbReference type="InterPro" id="IPR036724">
    <property type="entry name" value="Cobalamin-bd_sf"/>
</dbReference>
<evidence type="ECO:0000313" key="4">
    <source>
        <dbReference type="Proteomes" id="UP000264310"/>
    </source>
</evidence>
<comment type="caution">
    <text evidence="3">The sequence shown here is derived from an EMBL/GenBank/DDBJ whole genome shotgun (WGS) entry which is preliminary data.</text>
</comment>
<sequence length="331" mass="35213">MGGEARMAYITHDGDIAISDRYPNDPRDKSSRIDMSTAPRPARQESDGMSAAGPDAERFLNAGCGLEEAVRRAVIPRLYAHRLTSPPAAAHGRAVDETIASNGVDILSVGAAVERLRRLVLAGRTDDQRALLLHLHGKGLTLRSIIEQIVVPVADEIGRAWADDEMSFAEVTLVTGRLQVAVTDLLSRTVRPQGGTSSLLIASMPGDQHVFGASALSGLLNEEGYGTDTMLSPSAEDLCRMAGARAYAAIGLSCNSDRTAPHLARLIGDLRSASLNRHVAIMVGGWAFKSGSESLHDIGADLIVTDGRSAIEDIRNLLAPAVERSISREAH</sequence>
<name>A0A371X6S5_9HYPH</name>
<protein>
    <recommendedName>
        <fullName evidence="2">B12-binding domain-containing protein</fullName>
    </recommendedName>
</protein>
<dbReference type="SUPFAM" id="SSF52242">
    <property type="entry name" value="Cobalamin (vitamin B12)-binding domain"/>
    <property type="match status" value="1"/>
</dbReference>
<dbReference type="Gene3D" id="1.10.1240.10">
    <property type="entry name" value="Methionine synthase domain"/>
    <property type="match status" value="1"/>
</dbReference>
<organism evidence="3 4">
    <name type="scientific">Fulvimarina endophytica</name>
    <dbReference type="NCBI Taxonomy" id="2293836"/>
    <lineage>
        <taxon>Bacteria</taxon>
        <taxon>Pseudomonadati</taxon>
        <taxon>Pseudomonadota</taxon>
        <taxon>Alphaproteobacteria</taxon>
        <taxon>Hyphomicrobiales</taxon>
        <taxon>Aurantimonadaceae</taxon>
        <taxon>Fulvimarina</taxon>
    </lineage>
</organism>
<feature type="region of interest" description="Disordered" evidence="1">
    <location>
        <begin position="17"/>
        <end position="54"/>
    </location>
</feature>
<reference evidence="3 4" key="1">
    <citation type="submission" date="2018-08" db="EMBL/GenBank/DDBJ databases">
        <title>Fulvimarina sp. 85, whole genome shotgun sequence.</title>
        <authorList>
            <person name="Tuo L."/>
        </authorList>
    </citation>
    <scope>NUCLEOTIDE SEQUENCE [LARGE SCALE GENOMIC DNA]</scope>
    <source>
        <strain evidence="3 4">85</strain>
    </source>
</reference>
<dbReference type="Gene3D" id="3.40.50.280">
    <property type="entry name" value="Cobalamin-binding domain"/>
    <property type="match status" value="1"/>
</dbReference>
<accession>A0A371X6S5</accession>
<feature type="compositionally biased region" description="Basic and acidic residues" evidence="1">
    <location>
        <begin position="22"/>
        <end position="32"/>
    </location>
</feature>
<keyword evidence="4" id="KW-1185">Reference proteome</keyword>